<proteinExistence type="predicted"/>
<sequence>MNSCWMRILCSQKLCFRGYRWKYTPRKKESAHQVHLCCSRCCCVLLWVWKLP</sequence>
<keyword evidence="2" id="KW-1185">Reference proteome</keyword>
<dbReference type="AlphaFoldDB" id="A0AAD1UN58"/>
<name>A0AAD1UN58_EUPCR</name>
<gene>
    <name evidence="1" type="ORF">ECRASSUSDP1_LOCUS13250</name>
</gene>
<organism evidence="1 2">
    <name type="scientific">Euplotes crassus</name>
    <dbReference type="NCBI Taxonomy" id="5936"/>
    <lineage>
        <taxon>Eukaryota</taxon>
        <taxon>Sar</taxon>
        <taxon>Alveolata</taxon>
        <taxon>Ciliophora</taxon>
        <taxon>Intramacronucleata</taxon>
        <taxon>Spirotrichea</taxon>
        <taxon>Hypotrichia</taxon>
        <taxon>Euplotida</taxon>
        <taxon>Euplotidae</taxon>
        <taxon>Moneuplotes</taxon>
    </lineage>
</organism>
<dbReference type="Proteomes" id="UP001295684">
    <property type="component" value="Unassembled WGS sequence"/>
</dbReference>
<comment type="caution">
    <text evidence="1">The sequence shown here is derived from an EMBL/GenBank/DDBJ whole genome shotgun (WGS) entry which is preliminary data.</text>
</comment>
<dbReference type="EMBL" id="CAMPGE010013181">
    <property type="protein sequence ID" value="CAI2371924.1"/>
    <property type="molecule type" value="Genomic_DNA"/>
</dbReference>
<reference evidence="1" key="1">
    <citation type="submission" date="2023-07" db="EMBL/GenBank/DDBJ databases">
        <authorList>
            <consortium name="AG Swart"/>
            <person name="Singh M."/>
            <person name="Singh A."/>
            <person name="Seah K."/>
            <person name="Emmerich C."/>
        </authorList>
    </citation>
    <scope>NUCLEOTIDE SEQUENCE</scope>
    <source>
        <strain evidence="1">DP1</strain>
    </source>
</reference>
<evidence type="ECO:0000313" key="2">
    <source>
        <dbReference type="Proteomes" id="UP001295684"/>
    </source>
</evidence>
<accession>A0AAD1UN58</accession>
<protein>
    <submittedName>
        <fullName evidence="1">Uncharacterized protein</fullName>
    </submittedName>
</protein>
<evidence type="ECO:0000313" key="1">
    <source>
        <dbReference type="EMBL" id="CAI2371924.1"/>
    </source>
</evidence>